<comment type="caution">
    <text evidence="2">The sequence shown here is derived from an EMBL/GenBank/DDBJ whole genome shotgun (WGS) entry which is preliminary data.</text>
</comment>
<name>A0A511DG49_9PSEU</name>
<dbReference type="EMBL" id="BJVJ01000023">
    <property type="protein sequence ID" value="GEL23765.1"/>
    <property type="molecule type" value="Genomic_DNA"/>
</dbReference>
<dbReference type="RefSeq" id="WP_147107474.1">
    <property type="nucleotide sequence ID" value="NZ_BJVJ01000023.1"/>
</dbReference>
<dbReference type="Pfam" id="PF09983">
    <property type="entry name" value="JetD_C"/>
    <property type="match status" value="1"/>
</dbReference>
<keyword evidence="3" id="KW-1185">Reference proteome</keyword>
<proteinExistence type="predicted"/>
<feature type="domain" description="Wadjet protein JetD C-terminal" evidence="1">
    <location>
        <begin position="208"/>
        <end position="346"/>
    </location>
</feature>
<gene>
    <name evidence="2" type="ORF">PSU4_27190</name>
</gene>
<evidence type="ECO:0000313" key="3">
    <source>
        <dbReference type="Proteomes" id="UP000321685"/>
    </source>
</evidence>
<evidence type="ECO:0000313" key="2">
    <source>
        <dbReference type="EMBL" id="GEL23765.1"/>
    </source>
</evidence>
<dbReference type="InterPro" id="IPR024534">
    <property type="entry name" value="JetD_C"/>
</dbReference>
<sequence length="353" mass="38258">MTAPATETLSPLATRLADVIVSARTGRISLDVLYAAAHRADTSLAGADDARARLRAVCDELAEAGVVRLPRVGGTGWETLPRPALPRFVTRIGRPGLVTDPHVIGPATVKGWHADLHWVPAFLRDEYPTPGERAVLDGVQQFLASGGAGDVVPLQERSVRLTGDEKALGRLLRGRLFREGRLTRELLGVRRARWQPTSRHIGDGPITLVVENVATWESLADALPGDGTVGQVVWGMGNQLGVVLEALAEEEPEELSYFGDLDVGGLEIARRGEMTAESLGLPQLRPSTLYAWLLDEGEPQPANPFAGDITELIAWLPDGLRGAVADLLRSDTRLAQEWIGREQLVETDLRDLR</sequence>
<evidence type="ECO:0000259" key="1">
    <source>
        <dbReference type="Pfam" id="PF09983"/>
    </source>
</evidence>
<dbReference type="OrthoDB" id="8263792at2"/>
<dbReference type="Proteomes" id="UP000321685">
    <property type="component" value="Unassembled WGS sequence"/>
</dbReference>
<reference evidence="2 3" key="1">
    <citation type="submission" date="2019-07" db="EMBL/GenBank/DDBJ databases">
        <title>Whole genome shotgun sequence of Pseudonocardia sulfidoxydans NBRC 16205.</title>
        <authorList>
            <person name="Hosoyama A."/>
            <person name="Uohara A."/>
            <person name="Ohji S."/>
            <person name="Ichikawa N."/>
        </authorList>
    </citation>
    <scope>NUCLEOTIDE SEQUENCE [LARGE SCALE GENOMIC DNA]</scope>
    <source>
        <strain evidence="2 3">NBRC 16205</strain>
    </source>
</reference>
<dbReference type="AlphaFoldDB" id="A0A511DG49"/>
<organism evidence="2 3">
    <name type="scientific">Pseudonocardia sulfidoxydans NBRC 16205</name>
    <dbReference type="NCBI Taxonomy" id="1223511"/>
    <lineage>
        <taxon>Bacteria</taxon>
        <taxon>Bacillati</taxon>
        <taxon>Actinomycetota</taxon>
        <taxon>Actinomycetes</taxon>
        <taxon>Pseudonocardiales</taxon>
        <taxon>Pseudonocardiaceae</taxon>
        <taxon>Pseudonocardia</taxon>
    </lineage>
</organism>
<protein>
    <recommendedName>
        <fullName evidence="1">Wadjet protein JetD C-terminal domain-containing protein</fullName>
    </recommendedName>
</protein>
<accession>A0A511DG49</accession>